<proteinExistence type="predicted"/>
<evidence type="ECO:0008006" key="4">
    <source>
        <dbReference type="Google" id="ProtNLM"/>
    </source>
</evidence>
<feature type="transmembrane region" description="Helical" evidence="1">
    <location>
        <begin position="78"/>
        <end position="99"/>
    </location>
</feature>
<organism evidence="2 3">
    <name type="scientific">Kolteria novifilia</name>
    <dbReference type="NCBI Taxonomy" id="2527975"/>
    <lineage>
        <taxon>Bacteria</taxon>
        <taxon>Pseudomonadati</taxon>
        <taxon>Planctomycetota</taxon>
        <taxon>Planctomycetia</taxon>
        <taxon>Kolteriales</taxon>
        <taxon>Kolteriaceae</taxon>
        <taxon>Kolteria</taxon>
    </lineage>
</organism>
<evidence type="ECO:0000256" key="1">
    <source>
        <dbReference type="SAM" id="Phobius"/>
    </source>
</evidence>
<reference evidence="2 3" key="1">
    <citation type="submission" date="2019-02" db="EMBL/GenBank/DDBJ databases">
        <title>Deep-cultivation of Planctomycetes and their phenomic and genomic characterization uncovers novel biology.</title>
        <authorList>
            <person name="Wiegand S."/>
            <person name="Jogler M."/>
            <person name="Boedeker C."/>
            <person name="Pinto D."/>
            <person name="Vollmers J."/>
            <person name="Rivas-Marin E."/>
            <person name="Kohn T."/>
            <person name="Peeters S.H."/>
            <person name="Heuer A."/>
            <person name="Rast P."/>
            <person name="Oberbeckmann S."/>
            <person name="Bunk B."/>
            <person name="Jeske O."/>
            <person name="Meyerdierks A."/>
            <person name="Storesund J.E."/>
            <person name="Kallscheuer N."/>
            <person name="Luecker S."/>
            <person name="Lage O.M."/>
            <person name="Pohl T."/>
            <person name="Merkel B.J."/>
            <person name="Hornburger P."/>
            <person name="Mueller R.-W."/>
            <person name="Bruemmer F."/>
            <person name="Labrenz M."/>
            <person name="Spormann A.M."/>
            <person name="Op den Camp H."/>
            <person name="Overmann J."/>
            <person name="Amann R."/>
            <person name="Jetten M.S.M."/>
            <person name="Mascher T."/>
            <person name="Medema M.H."/>
            <person name="Devos D.P."/>
            <person name="Kaster A.-K."/>
            <person name="Ovreas L."/>
            <person name="Rohde M."/>
            <person name="Galperin M.Y."/>
            <person name="Jogler C."/>
        </authorList>
    </citation>
    <scope>NUCLEOTIDE SEQUENCE [LARGE SCALE GENOMIC DNA]</scope>
    <source>
        <strain evidence="2 3">Pan216</strain>
    </source>
</reference>
<accession>A0A518B9X0</accession>
<dbReference type="RefSeq" id="WP_145261509.1">
    <property type="nucleotide sequence ID" value="NZ_CP036279.1"/>
</dbReference>
<keyword evidence="1" id="KW-0472">Membrane</keyword>
<sequence>MSTGTDLGSVPRFSSREPEEQYRPIAPMAVVSLGLGILSILAFGGPAFWFLPAIAFIISGITSYRLERAKHEYAGQVLAKAGLLISLIAGAGAVTQHYVRWGILRSEALEEANNFLDDLLTNRAPDAFFLTNPPISRVGLEGSPEDLISRNKQAYRDFLRKPIVKELGGKLDQTQVTLLETVPVGQERGYDVIFVRYALEVGDNVLECSLQLQGSVAYSGEWSGRQWYVSATHLVPKSEAPKP</sequence>
<dbReference type="EMBL" id="CP036279">
    <property type="protein sequence ID" value="QDU63782.1"/>
    <property type="molecule type" value="Genomic_DNA"/>
</dbReference>
<evidence type="ECO:0000313" key="3">
    <source>
        <dbReference type="Proteomes" id="UP000317093"/>
    </source>
</evidence>
<gene>
    <name evidence="2" type="ORF">Pan216_46630</name>
</gene>
<keyword evidence="1" id="KW-0812">Transmembrane</keyword>
<dbReference type="Proteomes" id="UP000317093">
    <property type="component" value="Chromosome"/>
</dbReference>
<name>A0A518B9X0_9BACT</name>
<dbReference type="AlphaFoldDB" id="A0A518B9X0"/>
<dbReference type="KEGG" id="knv:Pan216_46630"/>
<evidence type="ECO:0000313" key="2">
    <source>
        <dbReference type="EMBL" id="QDU63782.1"/>
    </source>
</evidence>
<protein>
    <recommendedName>
        <fullName evidence="4">DUF4190 domain-containing protein</fullName>
    </recommendedName>
</protein>
<keyword evidence="1" id="KW-1133">Transmembrane helix</keyword>
<keyword evidence="3" id="KW-1185">Reference proteome</keyword>